<keyword evidence="2" id="KW-1133">Transmembrane helix</keyword>
<feature type="region of interest" description="Disordered" evidence="1">
    <location>
        <begin position="90"/>
        <end position="117"/>
    </location>
</feature>
<keyword evidence="2" id="KW-0472">Membrane</keyword>
<feature type="compositionally biased region" description="Acidic residues" evidence="1">
    <location>
        <begin position="828"/>
        <end position="839"/>
    </location>
</feature>
<comment type="caution">
    <text evidence="3">The sequence shown here is derived from an EMBL/GenBank/DDBJ whole genome shotgun (WGS) entry which is preliminary data.</text>
</comment>
<dbReference type="EMBL" id="MIGC01000046">
    <property type="protein sequence ID" value="PHJ26025.1"/>
    <property type="molecule type" value="Genomic_DNA"/>
</dbReference>
<feature type="region of interest" description="Disordered" evidence="1">
    <location>
        <begin position="215"/>
        <end position="285"/>
    </location>
</feature>
<feature type="region of interest" description="Disordered" evidence="1">
    <location>
        <begin position="1"/>
        <end position="40"/>
    </location>
</feature>
<dbReference type="VEuPathDB" id="ToxoDB:CSUI_000120"/>
<organism evidence="3 4">
    <name type="scientific">Cystoisospora suis</name>
    <dbReference type="NCBI Taxonomy" id="483139"/>
    <lineage>
        <taxon>Eukaryota</taxon>
        <taxon>Sar</taxon>
        <taxon>Alveolata</taxon>
        <taxon>Apicomplexa</taxon>
        <taxon>Conoidasida</taxon>
        <taxon>Coccidia</taxon>
        <taxon>Eucoccidiorida</taxon>
        <taxon>Eimeriorina</taxon>
        <taxon>Sarcocystidae</taxon>
        <taxon>Cystoisospora</taxon>
    </lineage>
</organism>
<protein>
    <recommendedName>
        <fullName evidence="5">Transmembrane protein</fullName>
    </recommendedName>
</protein>
<proteinExistence type="predicted"/>
<feature type="compositionally biased region" description="Polar residues" evidence="1">
    <location>
        <begin position="146"/>
        <end position="161"/>
    </location>
</feature>
<feature type="region of interest" description="Disordered" evidence="1">
    <location>
        <begin position="789"/>
        <end position="839"/>
    </location>
</feature>
<sequence length="839" mass="92836">MRSATESGGGGNSKNEVNSSSQRRNRVVDSTPGKKRQTISRRGRSLQLSLLLVSLFLLLRRVIVKCGYLFPKPRDRNHIETAIEGRVPRLLASGGSGDEEDNQQGRRGSEGTPPSLSASLATCIAEDEQIFILNLYSVSPEGGAQLGQQATVPEESAASSTGKEEQGGGKSKRRTRHLEDEDGQRGASSPPRKVRTSPVGLSSAFPQLSAMLAEPSSSANLAGEQRSPALGSAQQPSVIPEFSDSQEETPPEPARTKSRTRKKTSRSEDVYGPWGEEGARPSDGDYLSRSDLLVDPEALSIFRQNAGPYITSIILDTPKKQEEWVKAITVVQARKNLVQALSRERRSRNKGSALCVFKNLLQLQFFVVRAVAVGNETLSPAIQRQLSQRLRAAQLAIEAGLLRIGMAPAFRGPAQTWLIHIVAQLCEPLNDLARERADRRNKGGKAPGAQDATGEGGERKTADAAFAQQLLEDKTAFVTHVFAEYWAPQLWEWLSRQPSSFRETLPRDCLLRRMMNHWSLLSDEPSSTETVTSSPDEPDVIEMDDLFANEEEPMDQEAVMRYAGFDYRPLGSLSELLPILRPLFVPAALPLNPEQRTRWRGRMEDLLLVLRHHVGSHLKLVRHREVRTPPGLTSLLASLATLDFTLCAARHAMEAVPELSPDDSLTRICTAAERSVYYTWSRLGFYRKATAWARKGLATVVRSSLTPARLGSRRDLDPGSLVDDIVHSVRHQLKYIQVTEQLADWMQNNPDPSVALDIHGHSRLFRHLFPKGLRWPVVVRAAPVEYLETSPPQPLRQDSLVRPSLESPPTTASASTFSHPRYTPVTEELPDEEGDAHAE</sequence>
<evidence type="ECO:0000313" key="3">
    <source>
        <dbReference type="EMBL" id="PHJ26025.1"/>
    </source>
</evidence>
<dbReference type="Proteomes" id="UP000221165">
    <property type="component" value="Unassembled WGS sequence"/>
</dbReference>
<evidence type="ECO:0008006" key="5">
    <source>
        <dbReference type="Google" id="ProtNLM"/>
    </source>
</evidence>
<dbReference type="RefSeq" id="XP_067927671.1">
    <property type="nucleotide sequence ID" value="XM_068060354.1"/>
</dbReference>
<feature type="region of interest" description="Disordered" evidence="1">
    <location>
        <begin position="146"/>
        <end position="199"/>
    </location>
</feature>
<feature type="compositionally biased region" description="Polar residues" evidence="1">
    <location>
        <begin position="13"/>
        <end position="22"/>
    </location>
</feature>
<name>A0A2C6LHM4_9APIC</name>
<evidence type="ECO:0000256" key="2">
    <source>
        <dbReference type="SAM" id="Phobius"/>
    </source>
</evidence>
<feature type="compositionally biased region" description="Low complexity" evidence="1">
    <location>
        <begin position="807"/>
        <end position="816"/>
    </location>
</feature>
<dbReference type="GeneID" id="94423565"/>
<reference evidence="3 4" key="1">
    <citation type="journal article" date="2017" name="Int. J. Parasitol.">
        <title>The genome of the protozoan parasite Cystoisospora suis and a reverse vaccinology approach to identify vaccine candidates.</title>
        <authorList>
            <person name="Palmieri N."/>
            <person name="Shrestha A."/>
            <person name="Ruttkowski B."/>
            <person name="Beck T."/>
            <person name="Vogl C."/>
            <person name="Tomley F."/>
            <person name="Blake D.P."/>
            <person name="Joachim A."/>
        </authorList>
    </citation>
    <scope>NUCLEOTIDE SEQUENCE [LARGE SCALE GENOMIC DNA]</scope>
    <source>
        <strain evidence="3 4">Wien I</strain>
    </source>
</reference>
<accession>A0A2C6LHM4</accession>
<feature type="transmembrane region" description="Helical" evidence="2">
    <location>
        <begin position="45"/>
        <end position="63"/>
    </location>
</feature>
<evidence type="ECO:0000313" key="4">
    <source>
        <dbReference type="Proteomes" id="UP000221165"/>
    </source>
</evidence>
<evidence type="ECO:0000256" key="1">
    <source>
        <dbReference type="SAM" id="MobiDB-lite"/>
    </source>
</evidence>
<keyword evidence="2" id="KW-0812">Transmembrane</keyword>
<dbReference type="AlphaFoldDB" id="A0A2C6LHM4"/>
<keyword evidence="4" id="KW-1185">Reference proteome</keyword>
<feature type="region of interest" description="Disordered" evidence="1">
    <location>
        <begin position="438"/>
        <end position="461"/>
    </location>
</feature>
<gene>
    <name evidence="3" type="ORF">CSUI_000120</name>
</gene>